<proteinExistence type="predicted"/>
<dbReference type="InterPro" id="IPR001296">
    <property type="entry name" value="Glyco_trans_1"/>
</dbReference>
<dbReference type="Pfam" id="PF00534">
    <property type="entry name" value="Glycos_transf_1"/>
    <property type="match status" value="1"/>
</dbReference>
<dbReference type="SUPFAM" id="SSF53756">
    <property type="entry name" value="UDP-Glycosyltransferase/glycogen phosphorylase"/>
    <property type="match status" value="1"/>
</dbReference>
<dbReference type="Proteomes" id="UP001059844">
    <property type="component" value="Chromosome"/>
</dbReference>
<organism evidence="3 4">
    <name type="scientific">Flavobacterium cerinum</name>
    <dbReference type="NCBI Taxonomy" id="2502784"/>
    <lineage>
        <taxon>Bacteria</taxon>
        <taxon>Pseudomonadati</taxon>
        <taxon>Bacteroidota</taxon>
        <taxon>Flavobacteriia</taxon>
        <taxon>Flavobacteriales</taxon>
        <taxon>Flavobacteriaceae</taxon>
        <taxon>Flavobacterium</taxon>
    </lineage>
</organism>
<dbReference type="CDD" id="cd03801">
    <property type="entry name" value="GT4_PimA-like"/>
    <property type="match status" value="1"/>
</dbReference>
<name>A0ABY5IW66_9FLAO</name>
<keyword evidence="4" id="KW-1185">Reference proteome</keyword>
<reference evidence="3" key="1">
    <citation type="submission" date="2022-07" db="EMBL/GenBank/DDBJ databases">
        <title>Isolation, identification, and degradation of a PFOSA degrading strain from sewage treatment plant.</title>
        <authorList>
            <person name="Zhang L."/>
            <person name="Huo Y."/>
        </authorList>
    </citation>
    <scope>NUCLEOTIDE SEQUENCE</scope>
    <source>
        <strain evidence="3">C1</strain>
    </source>
</reference>
<evidence type="ECO:0000259" key="2">
    <source>
        <dbReference type="Pfam" id="PF13439"/>
    </source>
</evidence>
<dbReference type="Pfam" id="PF13439">
    <property type="entry name" value="Glyco_transf_4"/>
    <property type="match status" value="1"/>
</dbReference>
<sequence>MRIVQLIDSLEPGGAEKMAVTYANVLASEVSFSALITTRKEGALKKELDSDVSYLFANRKSVFDARSIWQVRKYLKKNRVSIIQAHSSSFFFALLLKITKPSLKIVWHDHYGFSDFVSERKNKKAIQLASLFFFRIITVNDKLKVWAEKNLYCKAIKYLPNFVSVTNNDDGIRLKGAEGKRILCLANLREQKNHLLLLKVAKKIKEIYPDWTFHLVGKDFGDTYSATLRERISVLELENTVFLYGSTDNSGYVIKQSQIGVLTSVSEGLPVSLLEYGYFSLPVVTTAVGEIPSIIKETNGILVPEGNTELFSEGLLKLIADSDYRQKIGSAFKNDIEQHYTKESVLKDYLNFINNGN</sequence>
<evidence type="ECO:0000313" key="3">
    <source>
        <dbReference type="EMBL" id="UUC47050.1"/>
    </source>
</evidence>
<gene>
    <name evidence="3" type="ORF">NOX80_07570</name>
</gene>
<protein>
    <submittedName>
        <fullName evidence="3">Glycosyltransferase family 4 protein</fullName>
    </submittedName>
</protein>
<dbReference type="EMBL" id="CP101751">
    <property type="protein sequence ID" value="UUC47050.1"/>
    <property type="molecule type" value="Genomic_DNA"/>
</dbReference>
<accession>A0ABY5IW66</accession>
<evidence type="ECO:0000313" key="4">
    <source>
        <dbReference type="Proteomes" id="UP001059844"/>
    </source>
</evidence>
<dbReference type="PANTHER" id="PTHR12526">
    <property type="entry name" value="GLYCOSYLTRANSFERASE"/>
    <property type="match status" value="1"/>
</dbReference>
<feature type="domain" description="Glycosyltransferase subfamily 4-like N-terminal" evidence="2">
    <location>
        <begin position="12"/>
        <end position="164"/>
    </location>
</feature>
<feature type="domain" description="Glycosyl transferase family 1" evidence="1">
    <location>
        <begin position="175"/>
        <end position="332"/>
    </location>
</feature>
<evidence type="ECO:0000259" key="1">
    <source>
        <dbReference type="Pfam" id="PF00534"/>
    </source>
</evidence>
<dbReference type="RefSeq" id="WP_256552685.1">
    <property type="nucleotide sequence ID" value="NZ_CP101751.1"/>
</dbReference>
<dbReference type="InterPro" id="IPR028098">
    <property type="entry name" value="Glyco_trans_4-like_N"/>
</dbReference>
<dbReference type="PANTHER" id="PTHR12526:SF630">
    <property type="entry name" value="GLYCOSYLTRANSFERASE"/>
    <property type="match status" value="1"/>
</dbReference>
<dbReference type="Gene3D" id="3.40.50.2000">
    <property type="entry name" value="Glycogen Phosphorylase B"/>
    <property type="match status" value="2"/>
</dbReference>